<dbReference type="InterPro" id="IPR016135">
    <property type="entry name" value="UBQ-conjugating_enzyme/RWD"/>
</dbReference>
<gene>
    <name evidence="11" type="ORF">PHYBLDRAFT_182041</name>
</gene>
<protein>
    <recommendedName>
        <fullName evidence="13">UEV domain-containing protein</fullName>
    </recommendedName>
</protein>
<keyword evidence="3 7" id="KW-0813">Transport</keyword>
<evidence type="ECO:0000256" key="4">
    <source>
        <dbReference type="ARBA" id="ARBA00022753"/>
    </source>
</evidence>
<reference evidence="12" key="1">
    <citation type="submission" date="2015-06" db="EMBL/GenBank/DDBJ databases">
        <title>Expansion of signal transduction pathways in fungi by whole-genome duplication.</title>
        <authorList>
            <consortium name="DOE Joint Genome Institute"/>
            <person name="Corrochano L.M."/>
            <person name="Kuo A."/>
            <person name="Marcet-Houben M."/>
            <person name="Polaino S."/>
            <person name="Salamov A."/>
            <person name="Villalobos J.M."/>
            <person name="Alvarez M.I."/>
            <person name="Avalos J."/>
            <person name="Benito E.P."/>
            <person name="Benoit I."/>
            <person name="Burger G."/>
            <person name="Camino L.P."/>
            <person name="Canovas D."/>
            <person name="Cerda-Olmedo E."/>
            <person name="Cheng J.-F."/>
            <person name="Dominguez A."/>
            <person name="Elias M."/>
            <person name="Eslava A.P."/>
            <person name="Glaser F."/>
            <person name="Grimwood J."/>
            <person name="Gutierrez G."/>
            <person name="Heitman J."/>
            <person name="Henrissat B."/>
            <person name="Iturriaga E.A."/>
            <person name="Lang B.F."/>
            <person name="Lavin J.L."/>
            <person name="Lee S."/>
            <person name="Li W."/>
            <person name="Lindquist E."/>
            <person name="Lopez-Garcia S."/>
            <person name="Luque E.M."/>
            <person name="Marcos A.T."/>
            <person name="Martin J."/>
            <person name="McCluskey K."/>
            <person name="Medina H.R."/>
            <person name="Miralles-Duran A."/>
            <person name="Miyazaki A."/>
            <person name="Munoz-Torres E."/>
            <person name="Oguiza J.A."/>
            <person name="Ohm R."/>
            <person name="Olmedo M."/>
            <person name="Orejas M."/>
            <person name="Ortiz-Castellanos L."/>
            <person name="Pisabarro A.G."/>
            <person name="Rodriguez-Romero J."/>
            <person name="Ruiz-Herrera J."/>
            <person name="Ruiz-Vazquez R."/>
            <person name="Sanz C."/>
            <person name="Schackwitz W."/>
            <person name="Schmutz J."/>
            <person name="Shahriari M."/>
            <person name="Shelest E."/>
            <person name="Silva-Franco F."/>
            <person name="Soanes D."/>
            <person name="Syed K."/>
            <person name="Tagua V.G."/>
            <person name="Talbot N.J."/>
            <person name="Thon M."/>
            <person name="De vries R.P."/>
            <person name="Wiebenga A."/>
            <person name="Yadav J.S."/>
            <person name="Braun E.L."/>
            <person name="Baker S."/>
            <person name="Garre V."/>
            <person name="Horwitz B."/>
            <person name="Torres-Martinez S."/>
            <person name="Idnurm A."/>
            <person name="Herrera-Estrella A."/>
            <person name="Gabaldon T."/>
            <person name="Grigoriev I.V."/>
        </authorList>
    </citation>
    <scope>NUCLEOTIDE SEQUENCE [LARGE SCALE GENOMIC DNA]</scope>
    <source>
        <strain evidence="12">NRRL 1555(-)</strain>
    </source>
</reference>
<dbReference type="SUPFAM" id="SSF54495">
    <property type="entry name" value="UBC-like"/>
    <property type="match status" value="1"/>
</dbReference>
<evidence type="ECO:0000256" key="8">
    <source>
        <dbReference type="SAM" id="MobiDB-lite"/>
    </source>
</evidence>
<dbReference type="OrthoDB" id="306304at2759"/>
<evidence type="ECO:0000256" key="5">
    <source>
        <dbReference type="ARBA" id="ARBA00022927"/>
    </source>
</evidence>
<dbReference type="CDD" id="cd11685">
    <property type="entry name" value="UEV_TSG101-like"/>
    <property type="match status" value="1"/>
</dbReference>
<dbReference type="InterPro" id="IPR052070">
    <property type="entry name" value="ESCRT-I_UEV_domain"/>
</dbReference>
<evidence type="ECO:0000256" key="7">
    <source>
        <dbReference type="PROSITE-ProRule" id="PRU00644"/>
    </source>
</evidence>
<dbReference type="SUPFAM" id="SSF140111">
    <property type="entry name" value="Endosomal sorting complex assembly domain"/>
    <property type="match status" value="1"/>
</dbReference>
<evidence type="ECO:0008006" key="13">
    <source>
        <dbReference type="Google" id="ProtNLM"/>
    </source>
</evidence>
<evidence type="ECO:0000256" key="3">
    <source>
        <dbReference type="ARBA" id="ARBA00022448"/>
    </source>
</evidence>
<feature type="domain" description="UEV" evidence="10">
    <location>
        <begin position="6"/>
        <end position="151"/>
    </location>
</feature>
<comment type="similarity">
    <text evidence="2">Belongs to the ubiquitin-conjugating enzyme family. UEV subfamily.</text>
</comment>
<dbReference type="EMBL" id="KV440985">
    <property type="protein sequence ID" value="OAD71570.1"/>
    <property type="molecule type" value="Genomic_DNA"/>
</dbReference>
<dbReference type="Gene3D" id="3.10.110.10">
    <property type="entry name" value="Ubiquitin Conjugating Enzyme"/>
    <property type="match status" value="1"/>
</dbReference>
<dbReference type="GO" id="GO:0015031">
    <property type="term" value="P:protein transport"/>
    <property type="evidence" value="ECO:0007669"/>
    <property type="project" value="UniProtKB-UniRule"/>
</dbReference>
<dbReference type="GO" id="GO:0043130">
    <property type="term" value="F:ubiquitin binding"/>
    <property type="evidence" value="ECO:0007669"/>
    <property type="project" value="TreeGrafter"/>
</dbReference>
<keyword evidence="4" id="KW-0967">Endosome</keyword>
<keyword evidence="12" id="KW-1185">Reference proteome</keyword>
<dbReference type="PANTHER" id="PTHR23306:SF3">
    <property type="entry name" value="TUMOR SUPPRESSOR PROTEIN 101"/>
    <property type="match status" value="1"/>
</dbReference>
<dbReference type="InParanoid" id="A0A163DJ19"/>
<evidence type="ECO:0000256" key="1">
    <source>
        <dbReference type="ARBA" id="ARBA00004177"/>
    </source>
</evidence>
<evidence type="ECO:0000256" key="2">
    <source>
        <dbReference type="ARBA" id="ARBA00009594"/>
    </source>
</evidence>
<feature type="region of interest" description="Disordered" evidence="8">
    <location>
        <begin position="148"/>
        <end position="205"/>
    </location>
</feature>
<accession>A0A163DJ19</accession>
<keyword evidence="5 7" id="KW-0653">Protein transport</keyword>
<organism evidence="11 12">
    <name type="scientific">Phycomyces blakesleeanus (strain ATCC 8743b / DSM 1359 / FGSC 10004 / NBRC 33097 / NRRL 1555)</name>
    <dbReference type="NCBI Taxonomy" id="763407"/>
    <lineage>
        <taxon>Eukaryota</taxon>
        <taxon>Fungi</taxon>
        <taxon>Fungi incertae sedis</taxon>
        <taxon>Mucoromycota</taxon>
        <taxon>Mucoromycotina</taxon>
        <taxon>Mucoromycetes</taxon>
        <taxon>Mucorales</taxon>
        <taxon>Phycomycetaceae</taxon>
        <taxon>Phycomyces</taxon>
    </lineage>
</organism>
<evidence type="ECO:0000259" key="10">
    <source>
        <dbReference type="PROSITE" id="PS51322"/>
    </source>
</evidence>
<evidence type="ECO:0000256" key="6">
    <source>
        <dbReference type="ARBA" id="ARBA00023054"/>
    </source>
</evidence>
<proteinExistence type="inferred from homology"/>
<comment type="subcellular location">
    <subcellularLocation>
        <location evidence="1">Endosome</location>
    </subcellularLocation>
</comment>
<dbReference type="GO" id="GO:0043162">
    <property type="term" value="P:ubiquitin-dependent protein catabolic process via the multivesicular body sorting pathway"/>
    <property type="evidence" value="ECO:0007669"/>
    <property type="project" value="UniProtKB-ARBA"/>
</dbReference>
<dbReference type="GO" id="GO:0072666">
    <property type="term" value="P:establishment of protein localization to vacuole"/>
    <property type="evidence" value="ECO:0007669"/>
    <property type="project" value="UniProtKB-ARBA"/>
</dbReference>
<dbReference type="VEuPathDB" id="FungiDB:PHYBLDRAFT_182041"/>
<dbReference type="PANTHER" id="PTHR23306">
    <property type="entry name" value="TUMOR SUSCEPTIBILITY GENE 101 PROTEIN-RELATED"/>
    <property type="match status" value="1"/>
</dbReference>
<dbReference type="Gene3D" id="6.10.140.820">
    <property type="match status" value="1"/>
</dbReference>
<dbReference type="InterPro" id="IPR037202">
    <property type="entry name" value="ESCRT_assembly_dom"/>
</dbReference>
<dbReference type="InterPro" id="IPR017916">
    <property type="entry name" value="SB_dom"/>
</dbReference>
<feature type="compositionally biased region" description="Polar residues" evidence="8">
    <location>
        <begin position="155"/>
        <end position="170"/>
    </location>
</feature>
<dbReference type="STRING" id="763407.A0A163DJ19"/>
<dbReference type="GO" id="GO:0000813">
    <property type="term" value="C:ESCRT I complex"/>
    <property type="evidence" value="ECO:0007669"/>
    <property type="project" value="TreeGrafter"/>
</dbReference>
<dbReference type="RefSeq" id="XP_018289610.1">
    <property type="nucleotide sequence ID" value="XM_018438555.1"/>
</dbReference>
<evidence type="ECO:0000259" key="9">
    <source>
        <dbReference type="PROSITE" id="PS51312"/>
    </source>
</evidence>
<evidence type="ECO:0000313" key="12">
    <source>
        <dbReference type="Proteomes" id="UP000077315"/>
    </source>
</evidence>
<dbReference type="PROSITE" id="PS51322">
    <property type="entry name" value="UEV"/>
    <property type="match status" value="1"/>
</dbReference>
<dbReference type="GeneID" id="28999461"/>
<sequence length="452" mass="49785">MSSLSGDIKSWLRIALKNYQDAERTVRDVDAVLQMYISLTPKMDTYTYNDGHTQLLLCLHGTIPITYRSIPYNIPVAFWIPSEYPIFPPIPYVKPTANMLVREGKHVDKSGLCYHSYRSLWKNDVNNHTLLELIAILQGVFGQEPPVFTKPPSNPLLSTPPQLGSPQKQDTVPDRNMFIRPSPSPSTPTNMALSPPHIPPSANTSLSRWAGDGTAYYNIQKGLASMSLSPSDYTNHTTLPVPNPAPLSSSSTPTAATASPAVAAVSVAPGVGVGGSGVVGVVPSPVAGQIGPSLTDLGDLQDRLYRKVAERMEQFNQVISRDIDSLLMTNRQLNDGDIQIEHEQRMLLDIRERLKNNIRVISTKTVELDEAISTANTMPDVSMDESIYGTTVVYNQMFDLVADDNAVVDTIYYLSKALNSECIDLATFMKCTRSLAREQFMKRALLKKITEA</sequence>
<dbReference type="Proteomes" id="UP000077315">
    <property type="component" value="Unassembled WGS sequence"/>
</dbReference>
<dbReference type="PROSITE" id="PS51312">
    <property type="entry name" value="SB"/>
    <property type="match status" value="1"/>
</dbReference>
<feature type="domain" description="SB" evidence="9">
    <location>
        <begin position="391"/>
        <end position="452"/>
    </location>
</feature>
<name>A0A163DJ19_PHYB8</name>
<evidence type="ECO:0000313" key="11">
    <source>
        <dbReference type="EMBL" id="OAD71570.1"/>
    </source>
</evidence>
<dbReference type="InterPro" id="IPR008883">
    <property type="entry name" value="UEV_N"/>
</dbReference>
<dbReference type="AlphaFoldDB" id="A0A163DJ19"/>
<dbReference type="Pfam" id="PF09454">
    <property type="entry name" value="Vps23_core"/>
    <property type="match status" value="1"/>
</dbReference>
<dbReference type="Pfam" id="PF05743">
    <property type="entry name" value="UEV"/>
    <property type="match status" value="1"/>
</dbReference>
<keyword evidence="6" id="KW-0175">Coiled coil</keyword>